<name>A0A163D8K3_9BACL</name>
<reference evidence="5" key="1">
    <citation type="journal article" date="2016" name="Genome Announc.">
        <title>Draft genomes of two strains of Paenibacillus glucanolyticus with capability to degrade lignocellulose.</title>
        <authorList>
            <person name="Mathews S.L."/>
            <person name="Pawlak J."/>
            <person name="Grunden A.M."/>
        </authorList>
    </citation>
    <scope>NUCLEOTIDE SEQUENCE [LARGE SCALE GENOMIC DNA]</scope>
    <source>
        <strain evidence="5">SLM1</strain>
    </source>
</reference>
<organism evidence="5 6">
    <name type="scientific">Paenibacillus glucanolyticus</name>
    <dbReference type="NCBI Taxonomy" id="59843"/>
    <lineage>
        <taxon>Bacteria</taxon>
        <taxon>Bacillati</taxon>
        <taxon>Bacillota</taxon>
        <taxon>Bacilli</taxon>
        <taxon>Bacillales</taxon>
        <taxon>Paenibacillaceae</taxon>
        <taxon>Paenibacillus</taxon>
    </lineage>
</organism>
<dbReference type="KEGG" id="pglu:A3958_23680"/>
<evidence type="ECO:0000256" key="3">
    <source>
        <dbReference type="ARBA" id="ARBA00023163"/>
    </source>
</evidence>
<dbReference type="InterPro" id="IPR002577">
    <property type="entry name" value="HTH_HxlR"/>
</dbReference>
<dbReference type="Proteomes" id="UP000076796">
    <property type="component" value="Unassembled WGS sequence"/>
</dbReference>
<evidence type="ECO:0000259" key="4">
    <source>
        <dbReference type="PROSITE" id="PS51118"/>
    </source>
</evidence>
<evidence type="ECO:0000256" key="2">
    <source>
        <dbReference type="ARBA" id="ARBA00023125"/>
    </source>
</evidence>
<dbReference type="STRING" id="59843.A3958_23680"/>
<dbReference type="PANTHER" id="PTHR33204:SF37">
    <property type="entry name" value="HTH-TYPE TRANSCRIPTIONAL REGULATOR YODB"/>
    <property type="match status" value="1"/>
</dbReference>
<dbReference type="GO" id="GO:0003677">
    <property type="term" value="F:DNA binding"/>
    <property type="evidence" value="ECO:0007669"/>
    <property type="project" value="UniProtKB-KW"/>
</dbReference>
<sequence>MSEHSEHNEEYEVCTEVIGEVLKIVAVKRAVHVIGELHDGPQRFNRLRRNLGNISTQSLTVILRHLEQNGIIQRQVMPTMPVTVEYSLTEQGREFEDVLNVIHDWGASRREHRTSLGKASSLSEK</sequence>
<dbReference type="Gene3D" id="1.10.10.10">
    <property type="entry name" value="Winged helix-like DNA-binding domain superfamily/Winged helix DNA-binding domain"/>
    <property type="match status" value="1"/>
</dbReference>
<keyword evidence="2" id="KW-0238">DNA-binding</keyword>
<evidence type="ECO:0000313" key="6">
    <source>
        <dbReference type="Proteomes" id="UP000076796"/>
    </source>
</evidence>
<dbReference type="Pfam" id="PF01638">
    <property type="entry name" value="HxlR"/>
    <property type="match status" value="1"/>
</dbReference>
<dbReference type="SUPFAM" id="SSF46785">
    <property type="entry name" value="Winged helix' DNA-binding domain"/>
    <property type="match status" value="1"/>
</dbReference>
<feature type="domain" description="HTH hxlR-type" evidence="4">
    <location>
        <begin position="14"/>
        <end position="114"/>
    </location>
</feature>
<comment type="caution">
    <text evidence="5">The sequence shown here is derived from an EMBL/GenBank/DDBJ whole genome shotgun (WGS) entry which is preliminary data.</text>
</comment>
<dbReference type="OrthoDB" id="9791143at2"/>
<keyword evidence="1" id="KW-0805">Transcription regulation</keyword>
<evidence type="ECO:0000313" key="5">
    <source>
        <dbReference type="EMBL" id="KZS43066.1"/>
    </source>
</evidence>
<keyword evidence="6" id="KW-1185">Reference proteome</keyword>
<dbReference type="GeneID" id="97555145"/>
<dbReference type="RefSeq" id="WP_006210901.1">
    <property type="nucleotide sequence ID" value="NZ_CBCSBX010000001.1"/>
</dbReference>
<dbReference type="InterPro" id="IPR036390">
    <property type="entry name" value="WH_DNA-bd_sf"/>
</dbReference>
<gene>
    <name evidence="5" type="ORF">AWU65_00090</name>
</gene>
<proteinExistence type="predicted"/>
<evidence type="ECO:0000256" key="1">
    <source>
        <dbReference type="ARBA" id="ARBA00023015"/>
    </source>
</evidence>
<keyword evidence="3" id="KW-0804">Transcription</keyword>
<dbReference type="InterPro" id="IPR036388">
    <property type="entry name" value="WH-like_DNA-bd_sf"/>
</dbReference>
<protein>
    <submittedName>
        <fullName evidence="5">HxlR family transcriptional regulator</fullName>
    </submittedName>
</protein>
<dbReference type="PANTHER" id="PTHR33204">
    <property type="entry name" value="TRANSCRIPTIONAL REGULATOR, MARR FAMILY"/>
    <property type="match status" value="1"/>
</dbReference>
<dbReference type="PROSITE" id="PS51118">
    <property type="entry name" value="HTH_HXLR"/>
    <property type="match status" value="1"/>
</dbReference>
<accession>A0A163D8K3</accession>
<dbReference type="AlphaFoldDB" id="A0A163D8K3"/>
<dbReference type="EMBL" id="LWMH01000003">
    <property type="protein sequence ID" value="KZS43066.1"/>
    <property type="molecule type" value="Genomic_DNA"/>
</dbReference>